<evidence type="ECO:0000313" key="8">
    <source>
        <dbReference type="EMBL" id="OGM20438.1"/>
    </source>
</evidence>
<dbReference type="GO" id="GO:0004519">
    <property type="term" value="F:endonuclease activity"/>
    <property type="evidence" value="ECO:0007669"/>
    <property type="project" value="UniProtKB-KW"/>
</dbReference>
<keyword evidence="4" id="KW-0255">Endonuclease</keyword>
<dbReference type="InterPro" id="IPR038570">
    <property type="entry name" value="HicA_sf"/>
</dbReference>
<evidence type="ECO:0000256" key="1">
    <source>
        <dbReference type="ARBA" id="ARBA00006620"/>
    </source>
</evidence>
<dbReference type="GO" id="GO:0003729">
    <property type="term" value="F:mRNA binding"/>
    <property type="evidence" value="ECO:0007669"/>
    <property type="project" value="InterPro"/>
</dbReference>
<dbReference type="Pfam" id="PF07927">
    <property type="entry name" value="HicA_toxin"/>
    <property type="match status" value="1"/>
</dbReference>
<comment type="caution">
    <text evidence="8">The sequence shown here is derived from an EMBL/GenBank/DDBJ whole genome shotgun (WGS) entry which is preliminary data.</text>
</comment>
<dbReference type="SUPFAM" id="SSF54786">
    <property type="entry name" value="YcfA/nrd intein domain"/>
    <property type="match status" value="1"/>
</dbReference>
<reference evidence="8 9" key="1">
    <citation type="journal article" date="2016" name="Nat. Commun.">
        <title>Thousands of microbial genomes shed light on interconnected biogeochemical processes in an aquifer system.</title>
        <authorList>
            <person name="Anantharaman K."/>
            <person name="Brown C.T."/>
            <person name="Hug L.A."/>
            <person name="Sharon I."/>
            <person name="Castelle C.J."/>
            <person name="Probst A.J."/>
            <person name="Thomas B.C."/>
            <person name="Singh A."/>
            <person name="Wilkins M.J."/>
            <person name="Karaoz U."/>
            <person name="Brodie E.L."/>
            <person name="Williams K.H."/>
            <person name="Hubbard S.S."/>
            <person name="Banfield J.F."/>
        </authorList>
    </citation>
    <scope>NUCLEOTIDE SEQUENCE [LARGE SCALE GENOMIC DNA]</scope>
</reference>
<evidence type="ECO:0008006" key="10">
    <source>
        <dbReference type="Google" id="ProtNLM"/>
    </source>
</evidence>
<evidence type="ECO:0000256" key="5">
    <source>
        <dbReference type="ARBA" id="ARBA00022801"/>
    </source>
</evidence>
<dbReference type="InterPro" id="IPR012933">
    <property type="entry name" value="HicA_mRNA_interferase"/>
</dbReference>
<proteinExistence type="inferred from homology"/>
<dbReference type="GO" id="GO:0016787">
    <property type="term" value="F:hydrolase activity"/>
    <property type="evidence" value="ECO:0007669"/>
    <property type="project" value="UniProtKB-KW"/>
</dbReference>
<gene>
    <name evidence="8" type="ORF">A2714_01250</name>
</gene>
<dbReference type="Proteomes" id="UP000178419">
    <property type="component" value="Unassembled WGS sequence"/>
</dbReference>
<sequence>MSKPPSLKAREVLTILFAHGFEKVRTSGSHIRLRKGKLFVTVPFHSSKTIPVGTLKSIIRQSGLQEKDFK</sequence>
<dbReference type="Gene3D" id="3.30.920.30">
    <property type="entry name" value="Hypothetical protein"/>
    <property type="match status" value="1"/>
</dbReference>
<organism evidence="8 9">
    <name type="scientific">Candidatus Woesebacteria bacterium RIFCSPHIGHO2_01_FULL_38_9</name>
    <dbReference type="NCBI Taxonomy" id="1802492"/>
    <lineage>
        <taxon>Bacteria</taxon>
        <taxon>Candidatus Woeseibacteriota</taxon>
    </lineage>
</organism>
<protein>
    <recommendedName>
        <fullName evidence="10">Toxin HicA</fullName>
    </recommendedName>
</protein>
<name>A0A1F7Y194_9BACT</name>
<keyword evidence="7" id="KW-0346">Stress response</keyword>
<dbReference type="AlphaFoldDB" id="A0A1F7Y194"/>
<evidence type="ECO:0000256" key="3">
    <source>
        <dbReference type="ARBA" id="ARBA00022722"/>
    </source>
</evidence>
<keyword evidence="5" id="KW-0378">Hydrolase</keyword>
<comment type="similarity">
    <text evidence="1">Belongs to the HicA mRNA interferase family.</text>
</comment>
<keyword evidence="6" id="KW-0694">RNA-binding</keyword>
<evidence type="ECO:0000256" key="6">
    <source>
        <dbReference type="ARBA" id="ARBA00022884"/>
    </source>
</evidence>
<keyword evidence="2" id="KW-1277">Toxin-antitoxin system</keyword>
<accession>A0A1F7Y194</accession>
<dbReference type="EMBL" id="MGGE01000041">
    <property type="protein sequence ID" value="OGM20438.1"/>
    <property type="molecule type" value="Genomic_DNA"/>
</dbReference>
<evidence type="ECO:0000256" key="4">
    <source>
        <dbReference type="ARBA" id="ARBA00022759"/>
    </source>
</evidence>
<evidence type="ECO:0000313" key="9">
    <source>
        <dbReference type="Proteomes" id="UP000178419"/>
    </source>
</evidence>
<evidence type="ECO:0000256" key="2">
    <source>
        <dbReference type="ARBA" id="ARBA00022649"/>
    </source>
</evidence>
<evidence type="ECO:0000256" key="7">
    <source>
        <dbReference type="ARBA" id="ARBA00023016"/>
    </source>
</evidence>
<keyword evidence="3" id="KW-0540">Nuclease</keyword>